<gene>
    <name evidence="12" type="ORF">BO78DRAFT_450483</name>
</gene>
<dbReference type="CDD" id="cd05195">
    <property type="entry name" value="enoyl_red"/>
    <property type="match status" value="1"/>
</dbReference>
<dbReference type="CDD" id="cd00833">
    <property type="entry name" value="PKS"/>
    <property type="match status" value="1"/>
</dbReference>
<evidence type="ECO:0000259" key="9">
    <source>
        <dbReference type="PROSITE" id="PS50075"/>
    </source>
</evidence>
<dbReference type="SMART" id="SM00822">
    <property type="entry name" value="PKS_KR"/>
    <property type="match status" value="1"/>
</dbReference>
<dbReference type="InterPro" id="IPR016035">
    <property type="entry name" value="Acyl_Trfase/lysoPLipase"/>
</dbReference>
<dbReference type="FunFam" id="3.40.50.720:FF:000209">
    <property type="entry name" value="Polyketide synthase Pks12"/>
    <property type="match status" value="1"/>
</dbReference>
<dbReference type="Pfam" id="PF00698">
    <property type="entry name" value="Acyl_transf_1"/>
    <property type="match status" value="1"/>
</dbReference>
<dbReference type="SMART" id="SM00825">
    <property type="entry name" value="PKS_KS"/>
    <property type="match status" value="1"/>
</dbReference>
<evidence type="ECO:0000313" key="12">
    <source>
        <dbReference type="EMBL" id="PYI10693.1"/>
    </source>
</evidence>
<evidence type="ECO:0000256" key="8">
    <source>
        <dbReference type="PROSITE-ProRule" id="PRU01363"/>
    </source>
</evidence>
<dbReference type="PROSITE" id="PS52019">
    <property type="entry name" value="PKS_MFAS_DH"/>
    <property type="match status" value="1"/>
</dbReference>
<dbReference type="Gene3D" id="3.40.47.10">
    <property type="match status" value="1"/>
</dbReference>
<dbReference type="InterPro" id="IPR049551">
    <property type="entry name" value="PKS_DH_C"/>
</dbReference>
<dbReference type="STRING" id="1448318.A0A319FMJ2"/>
<dbReference type="Gene3D" id="3.40.366.10">
    <property type="entry name" value="Malonyl-Coenzyme A Acyl Carrier Protein, domain 2"/>
    <property type="match status" value="1"/>
</dbReference>
<dbReference type="Pfam" id="PF21089">
    <property type="entry name" value="PKS_DH_N"/>
    <property type="match status" value="1"/>
</dbReference>
<evidence type="ECO:0000256" key="1">
    <source>
        <dbReference type="ARBA" id="ARBA00022450"/>
    </source>
</evidence>
<evidence type="ECO:0000256" key="3">
    <source>
        <dbReference type="ARBA" id="ARBA00022679"/>
    </source>
</evidence>
<dbReference type="Pfam" id="PF14765">
    <property type="entry name" value="PS-DH"/>
    <property type="match status" value="1"/>
</dbReference>
<reference evidence="12 13" key="1">
    <citation type="submission" date="2018-02" db="EMBL/GenBank/DDBJ databases">
        <title>The genomes of Aspergillus section Nigri reveals drivers in fungal speciation.</title>
        <authorList>
            <consortium name="DOE Joint Genome Institute"/>
            <person name="Vesth T.C."/>
            <person name="Nybo J."/>
            <person name="Theobald S."/>
            <person name="Brandl J."/>
            <person name="Frisvad J.C."/>
            <person name="Nielsen K.F."/>
            <person name="Lyhne E.K."/>
            <person name="Kogle M.E."/>
            <person name="Kuo A."/>
            <person name="Riley R."/>
            <person name="Clum A."/>
            <person name="Nolan M."/>
            <person name="Lipzen A."/>
            <person name="Salamov A."/>
            <person name="Henrissat B."/>
            <person name="Wiebenga A."/>
            <person name="De vries R.P."/>
            <person name="Grigoriev I.V."/>
            <person name="Mortensen U.H."/>
            <person name="Andersen M.R."/>
            <person name="Baker S.E."/>
        </authorList>
    </citation>
    <scope>NUCLEOTIDE SEQUENCE [LARGE SCALE GENOMIC DNA]</scope>
    <source>
        <strain evidence="12 13">CBS 121057</strain>
    </source>
</reference>
<organism evidence="12 13">
    <name type="scientific">Aspergillus sclerotiicarbonarius (strain CBS 121057 / IBT 28362)</name>
    <dbReference type="NCBI Taxonomy" id="1448318"/>
    <lineage>
        <taxon>Eukaryota</taxon>
        <taxon>Fungi</taxon>
        <taxon>Dikarya</taxon>
        <taxon>Ascomycota</taxon>
        <taxon>Pezizomycotina</taxon>
        <taxon>Eurotiomycetes</taxon>
        <taxon>Eurotiomycetidae</taxon>
        <taxon>Eurotiales</taxon>
        <taxon>Aspergillaceae</taxon>
        <taxon>Aspergillus</taxon>
        <taxon>Aspergillus subgen. Circumdati</taxon>
    </lineage>
</organism>
<dbReference type="InterPro" id="IPR036736">
    <property type="entry name" value="ACP-like_sf"/>
</dbReference>
<dbReference type="InterPro" id="IPR013968">
    <property type="entry name" value="PKS_KR"/>
</dbReference>
<dbReference type="GO" id="GO:0004312">
    <property type="term" value="F:fatty acid synthase activity"/>
    <property type="evidence" value="ECO:0007669"/>
    <property type="project" value="TreeGrafter"/>
</dbReference>
<dbReference type="SUPFAM" id="SSF52151">
    <property type="entry name" value="FabD/lysophospholipase-like"/>
    <property type="match status" value="1"/>
</dbReference>
<dbReference type="SMART" id="SM00829">
    <property type="entry name" value="PKS_ER"/>
    <property type="match status" value="1"/>
</dbReference>
<dbReference type="OrthoDB" id="329835at2759"/>
<dbReference type="GO" id="GO:1901336">
    <property type="term" value="P:lactone biosynthetic process"/>
    <property type="evidence" value="ECO:0007669"/>
    <property type="project" value="UniProtKB-ARBA"/>
</dbReference>
<evidence type="ECO:0000256" key="4">
    <source>
        <dbReference type="ARBA" id="ARBA00022857"/>
    </source>
</evidence>
<dbReference type="InterPro" id="IPR014031">
    <property type="entry name" value="Ketoacyl_synth_C"/>
</dbReference>
<dbReference type="InterPro" id="IPR049552">
    <property type="entry name" value="PKS_DH_N"/>
</dbReference>
<dbReference type="Pfam" id="PF08659">
    <property type="entry name" value="KR"/>
    <property type="match status" value="1"/>
</dbReference>
<dbReference type="InterPro" id="IPR016039">
    <property type="entry name" value="Thiolase-like"/>
</dbReference>
<dbReference type="SMART" id="SM00826">
    <property type="entry name" value="PKS_DH"/>
    <property type="match status" value="1"/>
</dbReference>
<dbReference type="Gene3D" id="3.10.129.110">
    <property type="entry name" value="Polyketide synthase dehydratase"/>
    <property type="match status" value="1"/>
</dbReference>
<dbReference type="InterPro" id="IPR020807">
    <property type="entry name" value="PKS_DH"/>
</dbReference>
<dbReference type="SUPFAM" id="SSF55048">
    <property type="entry name" value="Probable ACP-binding domain of malonyl-CoA ACP transacylase"/>
    <property type="match status" value="1"/>
</dbReference>
<dbReference type="PROSITE" id="PS50075">
    <property type="entry name" value="CARRIER"/>
    <property type="match status" value="1"/>
</dbReference>
<dbReference type="Pfam" id="PF23114">
    <property type="entry name" value="NAD-bd_HRPKS_sdrA"/>
    <property type="match status" value="1"/>
</dbReference>
<dbReference type="InterPro" id="IPR011032">
    <property type="entry name" value="GroES-like_sf"/>
</dbReference>
<dbReference type="CDD" id="cd05274">
    <property type="entry name" value="KR_FAS_SDR_x"/>
    <property type="match status" value="1"/>
</dbReference>
<evidence type="ECO:0000256" key="5">
    <source>
        <dbReference type="ARBA" id="ARBA00023002"/>
    </source>
</evidence>
<dbReference type="PROSITE" id="PS52004">
    <property type="entry name" value="KS3_2"/>
    <property type="match status" value="1"/>
</dbReference>
<dbReference type="SUPFAM" id="SSF50129">
    <property type="entry name" value="GroES-like"/>
    <property type="match status" value="1"/>
</dbReference>
<feature type="region of interest" description="N-terminal hotdog fold" evidence="8">
    <location>
        <begin position="941"/>
        <end position="1078"/>
    </location>
</feature>
<dbReference type="GO" id="GO:0006633">
    <property type="term" value="P:fatty acid biosynthetic process"/>
    <property type="evidence" value="ECO:0007669"/>
    <property type="project" value="TreeGrafter"/>
</dbReference>
<dbReference type="InterPro" id="IPR042104">
    <property type="entry name" value="PKS_dehydratase_sf"/>
</dbReference>
<dbReference type="Pfam" id="PF02801">
    <property type="entry name" value="Ketoacyl-synt_C"/>
    <property type="match status" value="1"/>
</dbReference>
<dbReference type="InterPro" id="IPR013149">
    <property type="entry name" value="ADH-like_C"/>
</dbReference>
<dbReference type="InterPro" id="IPR013154">
    <property type="entry name" value="ADH-like_N"/>
</dbReference>
<proteinExistence type="predicted"/>
<dbReference type="InterPro" id="IPR014043">
    <property type="entry name" value="Acyl_transferase_dom"/>
</dbReference>
<dbReference type="InterPro" id="IPR050091">
    <property type="entry name" value="PKS_NRPS_Biosynth_Enz"/>
</dbReference>
<dbReference type="InterPro" id="IPR009081">
    <property type="entry name" value="PP-bd_ACP"/>
</dbReference>
<dbReference type="Proteomes" id="UP000248423">
    <property type="component" value="Unassembled WGS sequence"/>
</dbReference>
<dbReference type="PANTHER" id="PTHR43775">
    <property type="entry name" value="FATTY ACID SYNTHASE"/>
    <property type="match status" value="1"/>
</dbReference>
<feature type="active site" description="Proton acceptor; for dehydratase activity" evidence="8">
    <location>
        <position position="973"/>
    </location>
</feature>
<feature type="region of interest" description="C-terminal hotdog fold" evidence="8">
    <location>
        <begin position="1090"/>
        <end position="1245"/>
    </location>
</feature>
<sequence>MELPDVSSVPRLPLPPAVGAGKSIPIAIVGIGCRLPGDVSSPSQLWEFLAEGHSGIGEVPKNRFNNASYRGGKGEPGTTLPWGGYFLREDIRNFDNEFFGITNREAAVMDPQQRRVLEVVFESLESAGVTLDEVSGANVGVYLASFSHDYVVLQTKDPERLTRYSHQGMGVTVLGNRVSHVFNLKGPSCTLDTACSGSFYALHLACTALQNGECDAAVVAGVNLIQSPEVHVGVSQCGVLSPTSMCHTFDASADGYARADGVNAIYIKRLDDAIQNQDVIRSIIRGTAANSNGRTAGIAQPSIDGQEAVIRKAYARAALDPAKTAYVETHGTGTMIGDPIEVEALSRVFRKDQRAAPTLLGSVKPNLGHGEASCGLTSLIKATLALEHREIPATIGVKQINPKIRTEDWGVKIVTRMTPFPESFARNPNRISINCFGYGGANAHGILEEASFSPRQVSYRAGWTVAGSERLPKEFPLPYLLPFSANRPPSLERRVERLSNLDLSAVSINDLSYTLGQRRSHLLCRGYVIARQETLSQDIRVDNLQLSTPGLQLADGKLAFVFTGQGAQWKGMARQLLRFPTFADTVRQLDEELGSLPHAPDWRIFDILLDDSDCCPINEAAFAQPITTAVQIGLVGLLRSWHILPEAAIGHSSGEVGAAYAAGLLSAREAIILAYYRGYAVTRHASAGGMAAVGLKSNVALDWISKLGLAATVQVACINSPSSVTISGDREGVETIVAAVQTEGTFARILKTDGKAYHSHQMASVGKLYQKLLDEAAVFTRDMPPEPAQHDPQMYSTVICMPLERQLARTTGYWRSNLESPVRFSEGLTGLSALIDDCLWVEIGPHAVLKLPITQTLGQSTPYLNTLHWGQDSSVALLSFLGRLFVQGFKVDFSKIRASYPPDTPARMIYDLPTYPWHYGEPLWHESRTSREIRHRQHPRHELLGAAVPGGSPTSFAWRNLLQLDHVPWLRDHRLSGTVVFPATGYVAIAVEALVQKAVPVGVDLSDQCVMLREVVLLKALPLEDEGSIELFTELRRLPLSNVRDSKDWWEFQILTVVEDSSYTVHAKGMIRLDSNPDVSHSVPSSNCPLARQSRELWYGASAQVGSEHGPAFQQMHDIHTPDPTGILYAEARTQTLAPDITRGAQPQPRYFLHPILLDTVIQVGVIACNGGSIQGMVARVPTRLGEIRMRLAPNTADGGTIRAISTVTGSKAHQATAVLVGRRQQALARFADVDLTTFLGEKRRDEARHPVGRVEWKPDITQIPDDPIFSSALARVLSVTGLGAFGSHAHLLAALDLIVHKQPDCRILCLTTDLSFVTLALVEVLEATRVHRRCDSFSLGRLGLDGMLEVADLRTHSVPLGLRSLTYRKCTSEDQFGLCILGGGMSAAVDQLVSHTNERTFFLGSDTAALARLSASHLQLTDDGHDVQVLRPAPKSTPTFSHIILVGSHSVDYQLAVHLSRDFGVSAQALTLPDLLASSPIPPETLVVSTLELDRSILAEPTPEEFDGFQQIIEHAAHIVWITGSGVHKGFDPTRSLFRGLARALVIEQPLTRIFSLELDPATEGAVISQDVMQILQQDRTVDCEYIRDGSQLLISRVLPDERLNRQFRERQNSIAIPTPLAQAGNACLSVPEAGQLNTAQFVHRPPLPALAPDHVLVKVACVGLNAKDVYAMAGRVPTKDATCSLEFTGHIVAVGAKVREELSFTVGDRVAVVHSGHFGTYETVPAWSGVRLQEHEDLSVMASVLVVFATAVYALEHRAHLQPGESILIHSAAGAVGMATIQLARHLGAGDIYATVGTEDKKRFLLDHFGLRPENIFSSRDPGFVAQIQSQTQGRGVDVVLNSLVGDLLHESWACMAEWGRFVEIGKRDILDSGRLNMGTFARGTTFTAFDLGMLCDSSTTITGRQLKRTLLSRVMALLRADHIQPIQPLAVFPVRDLTAAFNHFNNAKRMGKIIISFEDQTQMVPVVPERFTTSLCPDKSYLLVGCLGGLGRSLSRWMMSRGARRFVFLGRTGLTKPAARRMVEELEQAGAKCTVVTGDVIQAEDVERAVATAAADAPLGGVIQAAMGLHEAIFKYMPREHWLTGTQAKVRGTWNLHYALGKLNCEAGLGFFLMTSSIAGQLGTATEGNYCAANHFLDVFARYRQSLGLRAISLGLGSISGVGYLHEHSDIGDLLLRKGIRPLPEHEVLQVVDFALSSDQQQYTRDPLAQCHILTGIEDTGLQAHRKQGYTGFWQCLDDSRFSVLTSALQRLAAQSEGAINTPASVIQTVLASGDEAQLRTAVTQAIAKKMSNIILLPLPKLDLKLPLADYGMDSMLAAELRQYIFTSMGVDVPFLTLMDSKTTVSSVVGLVVELLSKRVSE</sequence>
<dbReference type="GO" id="GO:0044550">
    <property type="term" value="P:secondary metabolite biosynthetic process"/>
    <property type="evidence" value="ECO:0007669"/>
    <property type="project" value="UniProtKB-ARBA"/>
</dbReference>
<dbReference type="Pfam" id="PF00107">
    <property type="entry name" value="ADH_zinc_N"/>
    <property type="match status" value="1"/>
</dbReference>
<dbReference type="Pfam" id="PF08240">
    <property type="entry name" value="ADH_N"/>
    <property type="match status" value="1"/>
</dbReference>
<evidence type="ECO:0000313" key="13">
    <source>
        <dbReference type="Proteomes" id="UP000248423"/>
    </source>
</evidence>
<dbReference type="Gene3D" id="3.40.50.720">
    <property type="entry name" value="NAD(P)-binding Rossmann-like Domain"/>
    <property type="match status" value="1"/>
</dbReference>
<dbReference type="PANTHER" id="PTHR43775:SF50">
    <property type="entry name" value="HIGHLY REDUCING POLYKETIDE SYNTHASE SRDA"/>
    <property type="match status" value="1"/>
</dbReference>
<evidence type="ECO:0000259" key="11">
    <source>
        <dbReference type="PROSITE" id="PS52019"/>
    </source>
</evidence>
<dbReference type="InterPro" id="IPR032821">
    <property type="entry name" value="PKS_assoc"/>
</dbReference>
<dbReference type="Gene3D" id="3.90.180.10">
    <property type="entry name" value="Medium-chain alcohol dehydrogenases, catalytic domain"/>
    <property type="match status" value="1"/>
</dbReference>
<evidence type="ECO:0000259" key="10">
    <source>
        <dbReference type="PROSITE" id="PS52004"/>
    </source>
</evidence>
<protein>
    <submittedName>
        <fullName evidence="12">Ketoacyl-synt-domain-containing protein</fullName>
    </submittedName>
</protein>
<keyword evidence="6" id="KW-0511">Multifunctional enzyme</keyword>
<dbReference type="InterPro" id="IPR056501">
    <property type="entry name" value="NAD-bd_HRPKS_sdrA"/>
</dbReference>
<dbReference type="InterPro" id="IPR014030">
    <property type="entry name" value="Ketoacyl_synth_N"/>
</dbReference>
<keyword evidence="4" id="KW-0521">NADP</keyword>
<keyword evidence="13" id="KW-1185">Reference proteome</keyword>
<dbReference type="SUPFAM" id="SSF47336">
    <property type="entry name" value="ACP-like"/>
    <property type="match status" value="1"/>
</dbReference>
<dbReference type="SMART" id="SM00827">
    <property type="entry name" value="PKS_AT"/>
    <property type="match status" value="1"/>
</dbReference>
<dbReference type="EMBL" id="KZ826320">
    <property type="protein sequence ID" value="PYI10693.1"/>
    <property type="molecule type" value="Genomic_DNA"/>
</dbReference>
<dbReference type="InterPro" id="IPR036291">
    <property type="entry name" value="NAD(P)-bd_dom_sf"/>
</dbReference>
<keyword evidence="3" id="KW-0808">Transferase</keyword>
<dbReference type="SUPFAM" id="SSF51735">
    <property type="entry name" value="NAD(P)-binding Rossmann-fold domains"/>
    <property type="match status" value="2"/>
</dbReference>
<dbReference type="InterPro" id="IPR049900">
    <property type="entry name" value="PKS_mFAS_DH"/>
</dbReference>
<dbReference type="InterPro" id="IPR057326">
    <property type="entry name" value="KR_dom"/>
</dbReference>
<dbReference type="GO" id="GO:0016491">
    <property type="term" value="F:oxidoreductase activity"/>
    <property type="evidence" value="ECO:0007669"/>
    <property type="project" value="UniProtKB-KW"/>
</dbReference>
<keyword evidence="2" id="KW-0597">Phosphoprotein</keyword>
<keyword evidence="1" id="KW-0596">Phosphopantetheine</keyword>
<dbReference type="InterPro" id="IPR016036">
    <property type="entry name" value="Malonyl_transacylase_ACP-bd"/>
</dbReference>
<feature type="active site" description="Proton donor; for dehydratase activity" evidence="8">
    <location>
        <position position="1159"/>
    </location>
</feature>
<feature type="domain" description="Carrier" evidence="9">
    <location>
        <begin position="2281"/>
        <end position="2359"/>
    </location>
</feature>
<dbReference type="VEuPathDB" id="FungiDB:BO78DRAFT_450483"/>
<dbReference type="Pfam" id="PF00109">
    <property type="entry name" value="ketoacyl-synt"/>
    <property type="match status" value="1"/>
</dbReference>
<dbReference type="SUPFAM" id="SSF53901">
    <property type="entry name" value="Thiolase-like"/>
    <property type="match status" value="1"/>
</dbReference>
<evidence type="ECO:0000256" key="7">
    <source>
        <dbReference type="ARBA" id="ARBA00023315"/>
    </source>
</evidence>
<dbReference type="Gene3D" id="1.10.1200.10">
    <property type="entry name" value="ACP-like"/>
    <property type="match status" value="1"/>
</dbReference>
<name>A0A319FMJ2_ASPSB</name>
<dbReference type="Pfam" id="PF23297">
    <property type="entry name" value="ACP_SdgA_C"/>
    <property type="match status" value="1"/>
</dbReference>
<evidence type="ECO:0000256" key="6">
    <source>
        <dbReference type="ARBA" id="ARBA00023268"/>
    </source>
</evidence>
<dbReference type="InterPro" id="IPR020841">
    <property type="entry name" value="PKS_Beta-ketoAc_synthase_dom"/>
</dbReference>
<accession>A0A319FMJ2</accession>
<dbReference type="InterPro" id="IPR001227">
    <property type="entry name" value="Ac_transferase_dom_sf"/>
</dbReference>
<feature type="domain" description="PKS/mFAS DH" evidence="11">
    <location>
        <begin position="941"/>
        <end position="1245"/>
    </location>
</feature>
<keyword evidence="7" id="KW-0012">Acyltransferase</keyword>
<keyword evidence="5" id="KW-0560">Oxidoreductase</keyword>
<feature type="domain" description="Ketosynthase family 3 (KS3)" evidence="10">
    <location>
        <begin position="23"/>
        <end position="449"/>
    </location>
</feature>
<dbReference type="Pfam" id="PF16197">
    <property type="entry name" value="KAsynt_C_assoc"/>
    <property type="match status" value="1"/>
</dbReference>
<dbReference type="InterPro" id="IPR020843">
    <property type="entry name" value="ER"/>
</dbReference>
<evidence type="ECO:0000256" key="2">
    <source>
        <dbReference type="ARBA" id="ARBA00022553"/>
    </source>
</evidence>